<dbReference type="Proteomes" id="UP000762676">
    <property type="component" value="Unassembled WGS sequence"/>
</dbReference>
<keyword evidence="2" id="KW-1185">Reference proteome</keyword>
<gene>
    <name evidence="1" type="ORF">ElyMa_004726700</name>
</gene>
<dbReference type="AlphaFoldDB" id="A0AAV4IFH2"/>
<dbReference type="EMBL" id="BMAT01009498">
    <property type="protein sequence ID" value="GFS07286.1"/>
    <property type="molecule type" value="Genomic_DNA"/>
</dbReference>
<proteinExistence type="predicted"/>
<sequence length="122" mass="13927">MSAPSSSYRNKIRTCNVRAHNEPGALSCVMQEMEDLKLDVLGISETPWTGAGDFRTQTLKIQNTHRVIHLGGEEHRKSVAFILSEKASKSIKFFYLHSERIILLKLKEGHHDTMILQIYAYI</sequence>
<evidence type="ECO:0000313" key="1">
    <source>
        <dbReference type="EMBL" id="GFS07286.1"/>
    </source>
</evidence>
<evidence type="ECO:0000313" key="2">
    <source>
        <dbReference type="Proteomes" id="UP000762676"/>
    </source>
</evidence>
<dbReference type="InterPro" id="IPR036691">
    <property type="entry name" value="Endo/exonu/phosph_ase_sf"/>
</dbReference>
<comment type="caution">
    <text evidence="1">The sequence shown here is derived from an EMBL/GenBank/DDBJ whole genome shotgun (WGS) entry which is preliminary data.</text>
</comment>
<protein>
    <submittedName>
        <fullName evidence="1">Craniofacial development protein 2-like</fullName>
    </submittedName>
</protein>
<name>A0AAV4IFH2_9GAST</name>
<accession>A0AAV4IFH2</accession>
<organism evidence="1 2">
    <name type="scientific">Elysia marginata</name>
    <dbReference type="NCBI Taxonomy" id="1093978"/>
    <lineage>
        <taxon>Eukaryota</taxon>
        <taxon>Metazoa</taxon>
        <taxon>Spiralia</taxon>
        <taxon>Lophotrochozoa</taxon>
        <taxon>Mollusca</taxon>
        <taxon>Gastropoda</taxon>
        <taxon>Heterobranchia</taxon>
        <taxon>Euthyneura</taxon>
        <taxon>Panpulmonata</taxon>
        <taxon>Sacoglossa</taxon>
        <taxon>Placobranchoidea</taxon>
        <taxon>Plakobranchidae</taxon>
        <taxon>Elysia</taxon>
    </lineage>
</organism>
<reference evidence="1 2" key="1">
    <citation type="journal article" date="2021" name="Elife">
        <title>Chloroplast acquisition without the gene transfer in kleptoplastic sea slugs, Plakobranchus ocellatus.</title>
        <authorList>
            <person name="Maeda T."/>
            <person name="Takahashi S."/>
            <person name="Yoshida T."/>
            <person name="Shimamura S."/>
            <person name="Takaki Y."/>
            <person name="Nagai Y."/>
            <person name="Toyoda A."/>
            <person name="Suzuki Y."/>
            <person name="Arimoto A."/>
            <person name="Ishii H."/>
            <person name="Satoh N."/>
            <person name="Nishiyama T."/>
            <person name="Hasebe M."/>
            <person name="Maruyama T."/>
            <person name="Minagawa J."/>
            <person name="Obokata J."/>
            <person name="Shigenobu S."/>
        </authorList>
    </citation>
    <scope>NUCLEOTIDE SEQUENCE [LARGE SCALE GENOMIC DNA]</scope>
</reference>
<dbReference type="Gene3D" id="3.60.10.10">
    <property type="entry name" value="Endonuclease/exonuclease/phosphatase"/>
    <property type="match status" value="1"/>
</dbReference>